<sequence length="93" mass="10623">MKPSTVLFKRSVWKGPYIVSFPTSLAEALKKRTPIRTQARSCTIIPSFVGLRFMVHNGKNYLPVEVTDEMVGHKLGEFSSTRVKFSYKQTKNK</sequence>
<dbReference type="PANTHER" id="PTHR11880:SF8">
    <property type="entry name" value="SMALL RIBOSOMAL SUBUNIT PROTEIN US19M"/>
    <property type="match status" value="1"/>
</dbReference>
<accession>R4X9Y9</accession>
<dbReference type="InterPro" id="IPR002222">
    <property type="entry name" value="Ribosomal_uS19"/>
</dbReference>
<dbReference type="GO" id="GO:0005763">
    <property type="term" value="C:mitochondrial small ribosomal subunit"/>
    <property type="evidence" value="ECO:0007669"/>
    <property type="project" value="TreeGrafter"/>
</dbReference>
<organism evidence="6 7">
    <name type="scientific">Taphrina deformans (strain PYCC 5710 / ATCC 11124 / CBS 356.35 / IMI 108563 / JCM 9778 / NBRC 8474)</name>
    <name type="common">Peach leaf curl fungus</name>
    <name type="synonym">Lalaria deformans</name>
    <dbReference type="NCBI Taxonomy" id="1097556"/>
    <lineage>
        <taxon>Eukaryota</taxon>
        <taxon>Fungi</taxon>
        <taxon>Dikarya</taxon>
        <taxon>Ascomycota</taxon>
        <taxon>Taphrinomycotina</taxon>
        <taxon>Taphrinomycetes</taxon>
        <taxon>Taphrinales</taxon>
        <taxon>Taphrinaceae</taxon>
        <taxon>Taphrina</taxon>
    </lineage>
</organism>
<evidence type="ECO:0000256" key="1">
    <source>
        <dbReference type="ARBA" id="ARBA00007345"/>
    </source>
</evidence>
<evidence type="ECO:0000256" key="5">
    <source>
        <dbReference type="RuleBase" id="RU003485"/>
    </source>
</evidence>
<keyword evidence="7" id="KW-1185">Reference proteome</keyword>
<dbReference type="GO" id="GO:0003735">
    <property type="term" value="F:structural constituent of ribosome"/>
    <property type="evidence" value="ECO:0007669"/>
    <property type="project" value="InterPro"/>
</dbReference>
<evidence type="ECO:0000256" key="3">
    <source>
        <dbReference type="ARBA" id="ARBA00023274"/>
    </source>
</evidence>
<dbReference type="GO" id="GO:0006412">
    <property type="term" value="P:translation"/>
    <property type="evidence" value="ECO:0007669"/>
    <property type="project" value="InterPro"/>
</dbReference>
<keyword evidence="3 5" id="KW-0687">Ribonucleoprotein</keyword>
<dbReference type="Proteomes" id="UP000013776">
    <property type="component" value="Unassembled WGS sequence"/>
</dbReference>
<dbReference type="VEuPathDB" id="FungiDB:TAPDE_000749"/>
<dbReference type="Pfam" id="PF00203">
    <property type="entry name" value="Ribosomal_S19"/>
    <property type="match status" value="1"/>
</dbReference>
<name>R4X9Y9_TAPDE</name>
<evidence type="ECO:0000256" key="2">
    <source>
        <dbReference type="ARBA" id="ARBA00022980"/>
    </source>
</evidence>
<dbReference type="GO" id="GO:0000028">
    <property type="term" value="P:ribosomal small subunit assembly"/>
    <property type="evidence" value="ECO:0007669"/>
    <property type="project" value="TreeGrafter"/>
</dbReference>
<evidence type="ECO:0000256" key="4">
    <source>
        <dbReference type="ARBA" id="ARBA00044183"/>
    </source>
</evidence>
<reference evidence="6 7" key="1">
    <citation type="journal article" date="2013" name="MBio">
        <title>Genome sequencing of the plant pathogen Taphrina deformans, the causal agent of peach leaf curl.</title>
        <authorList>
            <person name="Cisse O.H."/>
            <person name="Almeida J.M.G.C.F."/>
            <person name="Fonseca A."/>
            <person name="Kumar A.A."/>
            <person name="Salojaervi J."/>
            <person name="Overmyer K."/>
            <person name="Hauser P.M."/>
            <person name="Pagni M."/>
        </authorList>
    </citation>
    <scope>NUCLEOTIDE SEQUENCE [LARGE SCALE GENOMIC DNA]</scope>
    <source>
        <strain evidence="7">PYCC 5710 / ATCC 11124 / CBS 356.35 / IMI 108563 / JCM 9778 / NBRC 8474</strain>
    </source>
</reference>
<dbReference type="AlphaFoldDB" id="R4X9Y9"/>
<dbReference type="PANTHER" id="PTHR11880">
    <property type="entry name" value="RIBOSOMAL PROTEIN S19P FAMILY MEMBER"/>
    <property type="match status" value="1"/>
</dbReference>
<dbReference type="Gene3D" id="3.30.860.10">
    <property type="entry name" value="30s Ribosomal Protein S19, Chain A"/>
    <property type="match status" value="1"/>
</dbReference>
<dbReference type="EMBL" id="CAHR02000023">
    <property type="protein sequence ID" value="CCG81064.1"/>
    <property type="molecule type" value="Genomic_DNA"/>
</dbReference>
<dbReference type="HAMAP" id="MF_00531">
    <property type="entry name" value="Ribosomal_uS19"/>
    <property type="match status" value="1"/>
</dbReference>
<dbReference type="InterPro" id="IPR023575">
    <property type="entry name" value="Ribosomal_uS19_SF"/>
</dbReference>
<protein>
    <recommendedName>
        <fullName evidence="4">Small ribosomal subunit protein uS19m</fullName>
    </recommendedName>
</protein>
<dbReference type="GO" id="GO:0003723">
    <property type="term" value="F:RNA binding"/>
    <property type="evidence" value="ECO:0007669"/>
    <property type="project" value="InterPro"/>
</dbReference>
<dbReference type="PRINTS" id="PR00975">
    <property type="entry name" value="RIBOSOMALS19"/>
</dbReference>
<comment type="similarity">
    <text evidence="1 5">Belongs to the universal ribosomal protein uS19 family.</text>
</comment>
<gene>
    <name evidence="6" type="ORF">TAPDE_000749</name>
</gene>
<evidence type="ECO:0000313" key="6">
    <source>
        <dbReference type="EMBL" id="CCG81064.1"/>
    </source>
</evidence>
<dbReference type="PROSITE" id="PS00323">
    <property type="entry name" value="RIBOSOMAL_S19"/>
    <property type="match status" value="1"/>
</dbReference>
<evidence type="ECO:0000313" key="7">
    <source>
        <dbReference type="Proteomes" id="UP000013776"/>
    </source>
</evidence>
<dbReference type="OrthoDB" id="2043at2759"/>
<dbReference type="FunFam" id="3.30.860.10:FF:000001">
    <property type="entry name" value="30S ribosomal protein S19"/>
    <property type="match status" value="1"/>
</dbReference>
<dbReference type="SUPFAM" id="SSF54570">
    <property type="entry name" value="Ribosomal protein S19"/>
    <property type="match status" value="1"/>
</dbReference>
<dbReference type="PIRSF" id="PIRSF002144">
    <property type="entry name" value="Ribosomal_S19"/>
    <property type="match status" value="1"/>
</dbReference>
<dbReference type="eggNOG" id="KOG0899">
    <property type="taxonomic scope" value="Eukaryota"/>
</dbReference>
<dbReference type="STRING" id="1097556.R4X9Y9"/>
<proteinExistence type="inferred from homology"/>
<keyword evidence="2 5" id="KW-0689">Ribosomal protein</keyword>
<comment type="caution">
    <text evidence="6">The sequence shown here is derived from an EMBL/GenBank/DDBJ whole genome shotgun (WGS) entry which is preliminary data.</text>
</comment>
<dbReference type="InterPro" id="IPR020934">
    <property type="entry name" value="Ribosomal_uS19_CS"/>
</dbReference>